<dbReference type="Gene3D" id="3.30.110.170">
    <property type="entry name" value="Protein of unknown function (DUF541), domain 1"/>
    <property type="match status" value="1"/>
</dbReference>
<dbReference type="Pfam" id="PF04402">
    <property type="entry name" value="SIMPL"/>
    <property type="match status" value="1"/>
</dbReference>
<feature type="chain" id="PRO_5045884875" evidence="1">
    <location>
        <begin position="33"/>
        <end position="264"/>
    </location>
</feature>
<dbReference type="PANTHER" id="PTHR34387:SF1">
    <property type="entry name" value="PERIPLASMIC IMMUNOGENIC PROTEIN"/>
    <property type="match status" value="1"/>
</dbReference>
<dbReference type="Proteomes" id="UP001484239">
    <property type="component" value="Unassembled WGS sequence"/>
</dbReference>
<name>A0ABU9EAP3_9BACT</name>
<proteinExistence type="predicted"/>
<reference evidence="2 3" key="1">
    <citation type="submission" date="2024-02" db="EMBL/GenBank/DDBJ databases">
        <title>A novel Gemmatimonadota bacterium.</title>
        <authorList>
            <person name="Du Z.-J."/>
            <person name="Ye Y.-Q."/>
        </authorList>
    </citation>
    <scope>NUCLEOTIDE SEQUENCE [LARGE SCALE GENOMIC DNA]</scope>
    <source>
        <strain evidence="2 3">DH-20</strain>
    </source>
</reference>
<dbReference type="RefSeq" id="WP_405278802.1">
    <property type="nucleotide sequence ID" value="NZ_CP144380.1"/>
</dbReference>
<accession>A0ABU9EAP3</accession>
<dbReference type="InterPro" id="IPR052022">
    <property type="entry name" value="26kDa_periplasmic_antigen"/>
</dbReference>
<comment type="caution">
    <text evidence="2">The sequence shown here is derived from an EMBL/GenBank/DDBJ whole genome shotgun (WGS) entry which is preliminary data.</text>
</comment>
<dbReference type="Gene3D" id="3.30.70.2970">
    <property type="entry name" value="Protein of unknown function (DUF541), domain 2"/>
    <property type="match status" value="1"/>
</dbReference>
<gene>
    <name evidence="2" type="ORF">WI372_12375</name>
</gene>
<dbReference type="InterPro" id="IPR007497">
    <property type="entry name" value="SIMPL/DUF541"/>
</dbReference>
<keyword evidence="1" id="KW-0732">Signal</keyword>
<dbReference type="PROSITE" id="PS51257">
    <property type="entry name" value="PROKAR_LIPOPROTEIN"/>
    <property type="match status" value="1"/>
</dbReference>
<evidence type="ECO:0000313" key="3">
    <source>
        <dbReference type="Proteomes" id="UP001484239"/>
    </source>
</evidence>
<dbReference type="PANTHER" id="PTHR34387">
    <property type="entry name" value="SLR1258 PROTEIN"/>
    <property type="match status" value="1"/>
</dbReference>
<protein>
    <submittedName>
        <fullName evidence="2">SIMPL domain-containing protein</fullName>
    </submittedName>
</protein>
<evidence type="ECO:0000256" key="1">
    <source>
        <dbReference type="SAM" id="SignalP"/>
    </source>
</evidence>
<keyword evidence="3" id="KW-1185">Reference proteome</keyword>
<evidence type="ECO:0000313" key="2">
    <source>
        <dbReference type="EMBL" id="MEK9501778.1"/>
    </source>
</evidence>
<organism evidence="2 3">
    <name type="scientific">Gaopeijia maritima</name>
    <dbReference type="NCBI Taxonomy" id="3119007"/>
    <lineage>
        <taxon>Bacteria</taxon>
        <taxon>Pseudomonadati</taxon>
        <taxon>Gemmatimonadota</taxon>
        <taxon>Longimicrobiia</taxon>
        <taxon>Gaopeijiales</taxon>
        <taxon>Gaopeijiaceae</taxon>
        <taxon>Gaopeijia</taxon>
    </lineage>
</organism>
<sequence length="264" mass="26571">MFRPSATGPATPLMRLAAPVLLLASACAPAAAATPAPTMTAAASTASAPAPAVRDTGVIRVSGTADVEVPSDRARLRFAMETEAKSAAEAADANAAQMSAVLDAVRAAVGDDGTIGTSGYGLSPIYSRPEPGGMQSITAYRAQNHVEVTLTEVDRVGAVLDAAVRAGANRVAELSFFASDPGPARLEAIREATATARAEAEVLAAALGGTLGQALEVNVSSSGGVPMYRMRAAEMAMADTPVEAGAQTVSVTVNISFRLDSAGN</sequence>
<dbReference type="EMBL" id="JBBHLI010000007">
    <property type="protein sequence ID" value="MEK9501778.1"/>
    <property type="molecule type" value="Genomic_DNA"/>
</dbReference>
<feature type="signal peptide" evidence="1">
    <location>
        <begin position="1"/>
        <end position="32"/>
    </location>
</feature>